<evidence type="ECO:0000256" key="12">
    <source>
        <dbReference type="PROSITE-ProRule" id="PRU00042"/>
    </source>
</evidence>
<evidence type="ECO:0000313" key="17">
    <source>
        <dbReference type="RefSeq" id="XP_023570118.1"/>
    </source>
</evidence>
<evidence type="ECO:0000256" key="8">
    <source>
        <dbReference type="ARBA" id="ARBA00023015"/>
    </source>
</evidence>
<dbReference type="PROSITE" id="PS00028">
    <property type="entry name" value="ZINC_FINGER_C2H2_1"/>
    <property type="match status" value="8"/>
</dbReference>
<dbReference type="InterPro" id="IPR001909">
    <property type="entry name" value="KRAB"/>
</dbReference>
<dbReference type="Gene3D" id="6.10.140.140">
    <property type="match status" value="1"/>
</dbReference>
<evidence type="ECO:0000256" key="10">
    <source>
        <dbReference type="ARBA" id="ARBA00023163"/>
    </source>
</evidence>
<dbReference type="GO" id="GO:0001817">
    <property type="term" value="P:regulation of cytokine production"/>
    <property type="evidence" value="ECO:0007669"/>
    <property type="project" value="TreeGrafter"/>
</dbReference>
<feature type="domain" description="C2H2-type" evidence="14">
    <location>
        <begin position="477"/>
        <end position="504"/>
    </location>
</feature>
<dbReference type="FunFam" id="3.30.160.60:FF:001498">
    <property type="entry name" value="Zinc finger protein 404"/>
    <property type="match status" value="1"/>
</dbReference>
<sequence length="515" mass="59410">MPPESSVCFTEQQKMNKSPVLVSFEDVVVDFTCEEWQDLDDAQRTLYKDVMLETYRSLVLLGHCITKPAVIFKLEQGAEPWMREESPHLSSPDVQKVDDIIETSHQSGDRHLWQVVITTKNISTENQVQLRNTFDLNSSHISDLIINNENYSVLKPEENVCHNTHLPSEPCKMDTPEKSHLCNITGKSLRYLEYFGQHSKILTGQQDFQSSAQWKAFVNKAKLLKECITYKRVPVGQVCWEHNESGKACEKSALIAKIGKKTLYRNCDLTTHQTHIRQKSCECGECEKNFITKLDLIIHQNKHPGKKPYACNQCEKSFSYRSDLIVHERIHTGEKPYACNKCGKTFSRKSTLTIHECIHTGEKPYECKECRRSFYHKPALTIHERTHTGEKPYECSECGKTFCQKSYIRKHQRTHTGEKPYECNDCGKTFGQKSYLSKHEIIHTGKKPYECNQCGITFSQKSNLSRHHRTHTGEKPFECNECGKTFGQKSSLTVHQGSHKGQKPYKQQQYGSFFH</sequence>
<protein>
    <submittedName>
        <fullName evidence="17">Zinc finger protein 717 isoform X2</fullName>
    </submittedName>
</protein>
<feature type="domain" description="C2H2-type" evidence="14">
    <location>
        <begin position="337"/>
        <end position="364"/>
    </location>
</feature>
<feature type="compositionally biased region" description="Low complexity" evidence="13">
    <location>
        <begin position="504"/>
        <end position="515"/>
    </location>
</feature>
<feature type="domain" description="C2H2-type" evidence="14">
    <location>
        <begin position="365"/>
        <end position="392"/>
    </location>
</feature>
<evidence type="ECO:0000259" key="15">
    <source>
        <dbReference type="PROSITE" id="PS50805"/>
    </source>
</evidence>
<evidence type="ECO:0000256" key="11">
    <source>
        <dbReference type="ARBA" id="ARBA00023242"/>
    </source>
</evidence>
<name>A0A6P6EDP5_OCTDE</name>
<dbReference type="GO" id="GO:0002682">
    <property type="term" value="P:regulation of immune system process"/>
    <property type="evidence" value="ECO:0007669"/>
    <property type="project" value="TreeGrafter"/>
</dbReference>
<comment type="function">
    <text evidence="1">May be involved in transcriptional regulation.</text>
</comment>
<keyword evidence="4" id="KW-0479">Metal-binding</keyword>
<dbReference type="SUPFAM" id="SSF57667">
    <property type="entry name" value="beta-beta-alpha zinc fingers"/>
    <property type="match status" value="5"/>
</dbReference>
<dbReference type="FunFam" id="3.30.160.60:FF:002343">
    <property type="entry name" value="Zinc finger protein 33A"/>
    <property type="match status" value="1"/>
</dbReference>
<dbReference type="RefSeq" id="XP_023570118.1">
    <property type="nucleotide sequence ID" value="XM_023714350.1"/>
</dbReference>
<feature type="domain" description="C2H2-type" evidence="14">
    <location>
        <begin position="309"/>
        <end position="336"/>
    </location>
</feature>
<dbReference type="Proteomes" id="UP000515203">
    <property type="component" value="Unplaced"/>
</dbReference>
<dbReference type="CDD" id="cd07765">
    <property type="entry name" value="KRAB_A-box"/>
    <property type="match status" value="1"/>
</dbReference>
<dbReference type="AlphaFoldDB" id="A0A6P6EDP5"/>
<dbReference type="Pfam" id="PF01352">
    <property type="entry name" value="KRAB"/>
    <property type="match status" value="1"/>
</dbReference>
<keyword evidence="9" id="KW-0238">DNA-binding</keyword>
<evidence type="ECO:0000256" key="1">
    <source>
        <dbReference type="ARBA" id="ARBA00003767"/>
    </source>
</evidence>
<gene>
    <name evidence="17" type="primary">LOC101584521</name>
</gene>
<dbReference type="PROSITE" id="PS50805">
    <property type="entry name" value="KRAB"/>
    <property type="match status" value="1"/>
</dbReference>
<feature type="domain" description="C2H2-type" evidence="14">
    <location>
        <begin position="449"/>
        <end position="476"/>
    </location>
</feature>
<evidence type="ECO:0000256" key="3">
    <source>
        <dbReference type="ARBA" id="ARBA00006991"/>
    </source>
</evidence>
<dbReference type="GO" id="GO:0001227">
    <property type="term" value="F:DNA-binding transcription repressor activity, RNA polymerase II-specific"/>
    <property type="evidence" value="ECO:0007669"/>
    <property type="project" value="TreeGrafter"/>
</dbReference>
<dbReference type="SMART" id="SM00349">
    <property type="entry name" value="KRAB"/>
    <property type="match status" value="1"/>
</dbReference>
<dbReference type="Pfam" id="PF00096">
    <property type="entry name" value="zf-C2H2"/>
    <property type="match status" value="8"/>
</dbReference>
<keyword evidence="5" id="KW-0677">Repeat</keyword>
<dbReference type="Gene3D" id="3.30.160.60">
    <property type="entry name" value="Classic Zinc Finger"/>
    <property type="match status" value="8"/>
</dbReference>
<dbReference type="FunFam" id="3.30.160.60:FF:000295">
    <property type="entry name" value="zinc finger protein 19"/>
    <property type="match status" value="1"/>
</dbReference>
<comment type="similarity">
    <text evidence="3">Belongs to the krueppel C2H2-type zinc-finger protein family.</text>
</comment>
<evidence type="ECO:0000256" key="2">
    <source>
        <dbReference type="ARBA" id="ARBA00004123"/>
    </source>
</evidence>
<evidence type="ECO:0000256" key="9">
    <source>
        <dbReference type="ARBA" id="ARBA00023125"/>
    </source>
</evidence>
<feature type="region of interest" description="Disordered" evidence="13">
    <location>
        <begin position="493"/>
        <end position="515"/>
    </location>
</feature>
<accession>A0A6P6EDP5</accession>
<dbReference type="PANTHER" id="PTHR24399:SF75">
    <property type="entry name" value="ZFP14 ZINC FINGER PROTEIN-RELATED"/>
    <property type="match status" value="1"/>
</dbReference>
<evidence type="ECO:0000256" key="5">
    <source>
        <dbReference type="ARBA" id="ARBA00022737"/>
    </source>
</evidence>
<dbReference type="GO" id="GO:0008270">
    <property type="term" value="F:zinc ion binding"/>
    <property type="evidence" value="ECO:0007669"/>
    <property type="project" value="UniProtKB-KW"/>
</dbReference>
<dbReference type="FunFam" id="3.30.160.60:FF:000006">
    <property type="entry name" value="Zinc finger protein 184 (Kruppel-like)"/>
    <property type="match status" value="1"/>
</dbReference>
<dbReference type="GeneID" id="101584521"/>
<reference evidence="17" key="1">
    <citation type="submission" date="2025-08" db="UniProtKB">
        <authorList>
            <consortium name="RefSeq"/>
        </authorList>
    </citation>
    <scope>IDENTIFICATION</scope>
</reference>
<proteinExistence type="inferred from homology"/>
<feature type="domain" description="KRAB" evidence="15">
    <location>
        <begin position="22"/>
        <end position="93"/>
    </location>
</feature>
<evidence type="ECO:0000313" key="16">
    <source>
        <dbReference type="Proteomes" id="UP000515203"/>
    </source>
</evidence>
<dbReference type="InterPro" id="IPR013087">
    <property type="entry name" value="Znf_C2H2_type"/>
</dbReference>
<dbReference type="FunFam" id="3.30.160.60:FF:000829">
    <property type="entry name" value="zinc finger protein 510"/>
    <property type="match status" value="1"/>
</dbReference>
<dbReference type="FunFam" id="3.30.160.60:FF:000416">
    <property type="entry name" value="zinc finger protein 879 isoform X1"/>
    <property type="match status" value="1"/>
</dbReference>
<keyword evidence="6 12" id="KW-0863">Zinc-finger</keyword>
<feature type="domain" description="C2H2-type" evidence="14">
    <location>
        <begin position="393"/>
        <end position="420"/>
    </location>
</feature>
<comment type="subcellular location">
    <subcellularLocation>
        <location evidence="2">Nucleus</location>
    </subcellularLocation>
</comment>
<dbReference type="InterPro" id="IPR036051">
    <property type="entry name" value="KRAB_dom_sf"/>
</dbReference>
<keyword evidence="16" id="KW-1185">Reference proteome</keyword>
<keyword evidence="7" id="KW-0862">Zinc</keyword>
<dbReference type="PROSITE" id="PS50157">
    <property type="entry name" value="ZINC_FINGER_C2H2_2"/>
    <property type="match status" value="8"/>
</dbReference>
<dbReference type="GO" id="GO:0000978">
    <property type="term" value="F:RNA polymerase II cis-regulatory region sequence-specific DNA binding"/>
    <property type="evidence" value="ECO:0007669"/>
    <property type="project" value="TreeGrafter"/>
</dbReference>
<evidence type="ECO:0000256" key="4">
    <source>
        <dbReference type="ARBA" id="ARBA00022723"/>
    </source>
</evidence>
<feature type="domain" description="C2H2-type" evidence="14">
    <location>
        <begin position="421"/>
        <end position="448"/>
    </location>
</feature>
<dbReference type="SUPFAM" id="SSF109640">
    <property type="entry name" value="KRAB domain (Kruppel-associated box)"/>
    <property type="match status" value="1"/>
</dbReference>
<dbReference type="InterPro" id="IPR036236">
    <property type="entry name" value="Znf_C2H2_sf"/>
</dbReference>
<keyword evidence="8" id="KW-0805">Transcription regulation</keyword>
<keyword evidence="11" id="KW-0539">Nucleus</keyword>
<dbReference type="SMART" id="SM00355">
    <property type="entry name" value="ZnF_C2H2"/>
    <property type="match status" value="8"/>
</dbReference>
<dbReference type="PANTHER" id="PTHR24399">
    <property type="entry name" value="ZINC FINGER AND BTB DOMAIN-CONTAINING"/>
    <property type="match status" value="1"/>
</dbReference>
<evidence type="ECO:0000259" key="14">
    <source>
        <dbReference type="PROSITE" id="PS50157"/>
    </source>
</evidence>
<evidence type="ECO:0000256" key="6">
    <source>
        <dbReference type="ARBA" id="ARBA00022771"/>
    </source>
</evidence>
<organism evidence="16 17">
    <name type="scientific">Octodon degus</name>
    <name type="common">Degu</name>
    <name type="synonym">Sciurus degus</name>
    <dbReference type="NCBI Taxonomy" id="10160"/>
    <lineage>
        <taxon>Eukaryota</taxon>
        <taxon>Metazoa</taxon>
        <taxon>Chordata</taxon>
        <taxon>Craniata</taxon>
        <taxon>Vertebrata</taxon>
        <taxon>Euteleostomi</taxon>
        <taxon>Mammalia</taxon>
        <taxon>Eutheria</taxon>
        <taxon>Euarchontoglires</taxon>
        <taxon>Glires</taxon>
        <taxon>Rodentia</taxon>
        <taxon>Hystricomorpha</taxon>
        <taxon>Octodontidae</taxon>
        <taxon>Octodon</taxon>
    </lineage>
</organism>
<dbReference type="FunFam" id="3.30.160.60:FF:001946">
    <property type="entry name" value="Zinc finger protein 19"/>
    <property type="match status" value="1"/>
</dbReference>
<evidence type="ECO:0000256" key="7">
    <source>
        <dbReference type="ARBA" id="ARBA00022833"/>
    </source>
</evidence>
<dbReference type="GO" id="GO:0005654">
    <property type="term" value="C:nucleoplasm"/>
    <property type="evidence" value="ECO:0007669"/>
    <property type="project" value="TreeGrafter"/>
</dbReference>
<feature type="domain" description="C2H2-type" evidence="14">
    <location>
        <begin position="281"/>
        <end position="308"/>
    </location>
</feature>
<keyword evidence="10" id="KW-0804">Transcription</keyword>
<evidence type="ECO:0000256" key="13">
    <source>
        <dbReference type="SAM" id="MobiDB-lite"/>
    </source>
</evidence>